<dbReference type="Proteomes" id="UP001054945">
    <property type="component" value="Unassembled WGS sequence"/>
</dbReference>
<proteinExistence type="predicted"/>
<evidence type="ECO:0000313" key="2">
    <source>
        <dbReference type="Proteomes" id="UP001054945"/>
    </source>
</evidence>
<accession>A0AAV4Y463</accession>
<dbReference type="EMBL" id="BPLR01018651">
    <property type="protein sequence ID" value="GIZ01304.1"/>
    <property type="molecule type" value="Genomic_DNA"/>
</dbReference>
<evidence type="ECO:0000313" key="1">
    <source>
        <dbReference type="EMBL" id="GIZ01304.1"/>
    </source>
</evidence>
<gene>
    <name evidence="1" type="ORF">CEXT_631451</name>
</gene>
<name>A0AAV4Y463_CAEEX</name>
<keyword evidence="2" id="KW-1185">Reference proteome</keyword>
<sequence length="319" mass="35518">MLKELKNKVRNKGFSVIFYKCRVIKHISSSIPISNSSKLKLDRTDRDRERESSETFSFRLAGKANLPGGSETIVIKSVSCSPTAFHCVAAEIENPSFAFGTGEGFYCLRNCQEKEVKTIVIKRVSYSPTAFHSEAAEIENSAFAGTGEGFYSLRNCQLKRGSETIVIKRVSCSPTAFHGEAAEIENPAFAFGTGEGFYSLRNCHEKLLNLSTPTPPLFKEEEKRSSLKRVSYSLTAIHCEAAEIENPASAFGTGEGFYSLRNCHEKDGIYRLCMQIPGTWFSNAIKVSLPFACFLKKDSDVPWMGKDLKLPMAELMQMF</sequence>
<reference evidence="1 2" key="1">
    <citation type="submission" date="2021-06" db="EMBL/GenBank/DDBJ databases">
        <title>Caerostris extrusa draft genome.</title>
        <authorList>
            <person name="Kono N."/>
            <person name="Arakawa K."/>
        </authorList>
    </citation>
    <scope>NUCLEOTIDE SEQUENCE [LARGE SCALE GENOMIC DNA]</scope>
</reference>
<protein>
    <submittedName>
        <fullName evidence="1">Uncharacterized protein</fullName>
    </submittedName>
</protein>
<organism evidence="1 2">
    <name type="scientific">Caerostris extrusa</name>
    <name type="common">Bark spider</name>
    <name type="synonym">Caerostris bankana</name>
    <dbReference type="NCBI Taxonomy" id="172846"/>
    <lineage>
        <taxon>Eukaryota</taxon>
        <taxon>Metazoa</taxon>
        <taxon>Ecdysozoa</taxon>
        <taxon>Arthropoda</taxon>
        <taxon>Chelicerata</taxon>
        <taxon>Arachnida</taxon>
        <taxon>Araneae</taxon>
        <taxon>Araneomorphae</taxon>
        <taxon>Entelegynae</taxon>
        <taxon>Araneoidea</taxon>
        <taxon>Araneidae</taxon>
        <taxon>Caerostris</taxon>
    </lineage>
</organism>
<dbReference type="AlphaFoldDB" id="A0AAV4Y463"/>
<comment type="caution">
    <text evidence="1">The sequence shown here is derived from an EMBL/GenBank/DDBJ whole genome shotgun (WGS) entry which is preliminary data.</text>
</comment>